<protein>
    <recommendedName>
        <fullName evidence="1">Polymerase nucleotidyl transferase domain-containing protein</fullName>
    </recommendedName>
</protein>
<organism evidence="2 3">
    <name type="scientific">Handelsmanbacteria sp. (strain RIFCSPLOWO2_12_FULL_64_10)</name>
    <dbReference type="NCBI Taxonomy" id="1817868"/>
    <lineage>
        <taxon>Bacteria</taxon>
        <taxon>Candidatus Handelsmaniibacteriota</taxon>
    </lineage>
</organism>
<comment type="caution">
    <text evidence="2">The sequence shown here is derived from an EMBL/GenBank/DDBJ whole genome shotgun (WGS) entry which is preliminary data.</text>
</comment>
<dbReference type="InterPro" id="IPR002934">
    <property type="entry name" value="Polymerase_NTP_transf_dom"/>
</dbReference>
<dbReference type="Proteomes" id="UP000178606">
    <property type="component" value="Unassembled WGS sequence"/>
</dbReference>
<dbReference type="GO" id="GO:0016779">
    <property type="term" value="F:nucleotidyltransferase activity"/>
    <property type="evidence" value="ECO:0007669"/>
    <property type="project" value="InterPro"/>
</dbReference>
<dbReference type="Pfam" id="PF01909">
    <property type="entry name" value="NTP_transf_2"/>
    <property type="match status" value="1"/>
</dbReference>
<proteinExistence type="predicted"/>
<evidence type="ECO:0000259" key="1">
    <source>
        <dbReference type="Pfam" id="PF01909"/>
    </source>
</evidence>
<dbReference type="AlphaFoldDB" id="A0A1F6CM62"/>
<sequence length="128" mass="14744">MTTVADHNTLTGLSEEERGMVQEFVRRALEAYPDAIESIRLFGSKARGDARPDSDIDLLVVVRDEEQEQDAAEKLVDIAYDLLEEYHYHSVLSIKTLPKRRVPQNRLSGDPFVKNIQREGKYVWKRKA</sequence>
<dbReference type="PANTHER" id="PTHR33933:SF1">
    <property type="entry name" value="PROTEIN ADENYLYLTRANSFERASE MNTA-RELATED"/>
    <property type="match status" value="1"/>
</dbReference>
<gene>
    <name evidence="2" type="ORF">A3F84_08890</name>
</gene>
<dbReference type="CDD" id="cd05403">
    <property type="entry name" value="NT_KNTase_like"/>
    <property type="match status" value="1"/>
</dbReference>
<name>A0A1F6CM62_HANXR</name>
<dbReference type="InterPro" id="IPR043519">
    <property type="entry name" value="NT_sf"/>
</dbReference>
<reference evidence="2 3" key="1">
    <citation type="journal article" date="2016" name="Nat. Commun.">
        <title>Thousands of microbial genomes shed light on interconnected biogeochemical processes in an aquifer system.</title>
        <authorList>
            <person name="Anantharaman K."/>
            <person name="Brown C.T."/>
            <person name="Hug L.A."/>
            <person name="Sharon I."/>
            <person name="Castelle C.J."/>
            <person name="Probst A.J."/>
            <person name="Thomas B.C."/>
            <person name="Singh A."/>
            <person name="Wilkins M.J."/>
            <person name="Karaoz U."/>
            <person name="Brodie E.L."/>
            <person name="Williams K.H."/>
            <person name="Hubbard S.S."/>
            <person name="Banfield J.F."/>
        </authorList>
    </citation>
    <scope>NUCLEOTIDE SEQUENCE [LARGE SCALE GENOMIC DNA]</scope>
    <source>
        <strain evidence="3">RIFCSPLOWO2_12_FULL_64_10</strain>
    </source>
</reference>
<evidence type="ECO:0000313" key="2">
    <source>
        <dbReference type="EMBL" id="OGG49932.1"/>
    </source>
</evidence>
<dbReference type="PANTHER" id="PTHR33933">
    <property type="entry name" value="NUCLEOTIDYLTRANSFERASE"/>
    <property type="match status" value="1"/>
</dbReference>
<dbReference type="Gene3D" id="3.30.460.10">
    <property type="entry name" value="Beta Polymerase, domain 2"/>
    <property type="match status" value="1"/>
</dbReference>
<dbReference type="InterPro" id="IPR052548">
    <property type="entry name" value="Type_VII_TA_antitoxin"/>
</dbReference>
<accession>A0A1F6CM62</accession>
<dbReference type="EMBL" id="MFKF01000218">
    <property type="protein sequence ID" value="OGG49932.1"/>
    <property type="molecule type" value="Genomic_DNA"/>
</dbReference>
<dbReference type="SUPFAM" id="SSF81301">
    <property type="entry name" value="Nucleotidyltransferase"/>
    <property type="match status" value="1"/>
</dbReference>
<evidence type="ECO:0000313" key="3">
    <source>
        <dbReference type="Proteomes" id="UP000178606"/>
    </source>
</evidence>
<feature type="domain" description="Polymerase nucleotidyl transferase" evidence="1">
    <location>
        <begin position="24"/>
        <end position="93"/>
    </location>
</feature>